<dbReference type="PANTHER" id="PTHR46231:SF1">
    <property type="entry name" value="ANKYRIN REPEAT AND BTB_POZ DOMAIN-CONTAINING PROTEIN 1"/>
    <property type="match status" value="1"/>
</dbReference>
<sequence length="307" mass="34851">MHCFSILNRMLQDVDSHDVSFEFEVPCQSYVQEPISDKTPEHDPANTSSNSSYDAFPELARELKIEDIDDGVPEESDEEEEDSEKTSKVSSSMTEVDKDQGLLKPKSKDDIDSIKKDKGKGGSSINSSATTIEVVTAHKIVLSQFEYFRTMFSSSFAEGGPGAKTIRIKDTDPQCFRILIEHLYLGQLTSNMEPRITTEDFVQENVPTWEDVYLVADRYNVTELRDRAAERILRNLSTAWVVPFLFRTAYLFEDLRLPVIKYIVQFCMSSVAAKDALAKYYEHEECSSIMADILKELWTAKTNTASK</sequence>
<evidence type="ECO:0000313" key="5">
    <source>
        <dbReference type="EMBL" id="ORZ09069.1"/>
    </source>
</evidence>
<dbReference type="AlphaFoldDB" id="A0A1Y2GF21"/>
<feature type="region of interest" description="Disordered" evidence="3">
    <location>
        <begin position="34"/>
        <end position="126"/>
    </location>
</feature>
<proteinExistence type="predicted"/>
<organism evidence="5 6">
    <name type="scientific">Lobosporangium transversale</name>
    <dbReference type="NCBI Taxonomy" id="64571"/>
    <lineage>
        <taxon>Eukaryota</taxon>
        <taxon>Fungi</taxon>
        <taxon>Fungi incertae sedis</taxon>
        <taxon>Mucoromycota</taxon>
        <taxon>Mortierellomycotina</taxon>
        <taxon>Mortierellomycetes</taxon>
        <taxon>Mortierellales</taxon>
        <taxon>Mortierellaceae</taxon>
        <taxon>Lobosporangium</taxon>
    </lineage>
</organism>
<keyword evidence="6" id="KW-1185">Reference proteome</keyword>
<protein>
    <recommendedName>
        <fullName evidence="4">BTB domain-containing protein</fullName>
    </recommendedName>
</protein>
<dbReference type="Pfam" id="PF00651">
    <property type="entry name" value="BTB"/>
    <property type="match status" value="1"/>
</dbReference>
<dbReference type="InterPro" id="IPR044515">
    <property type="entry name" value="ABTB1"/>
</dbReference>
<keyword evidence="2" id="KW-0040">ANK repeat</keyword>
<gene>
    <name evidence="5" type="ORF">BCR41DRAFT_140529</name>
</gene>
<dbReference type="GO" id="GO:0005737">
    <property type="term" value="C:cytoplasm"/>
    <property type="evidence" value="ECO:0007669"/>
    <property type="project" value="TreeGrafter"/>
</dbReference>
<evidence type="ECO:0000259" key="4">
    <source>
        <dbReference type="PROSITE" id="PS50097"/>
    </source>
</evidence>
<feature type="compositionally biased region" description="Basic and acidic residues" evidence="3">
    <location>
        <begin position="95"/>
        <end position="120"/>
    </location>
</feature>
<dbReference type="Gene3D" id="3.30.710.10">
    <property type="entry name" value="Potassium Channel Kv1.1, Chain A"/>
    <property type="match status" value="1"/>
</dbReference>
<evidence type="ECO:0000256" key="3">
    <source>
        <dbReference type="SAM" id="MobiDB-lite"/>
    </source>
</evidence>
<feature type="compositionally biased region" description="Acidic residues" evidence="3">
    <location>
        <begin position="67"/>
        <end position="83"/>
    </location>
</feature>
<feature type="compositionally biased region" description="Basic and acidic residues" evidence="3">
    <location>
        <begin position="35"/>
        <end position="44"/>
    </location>
</feature>
<dbReference type="GeneID" id="33561379"/>
<dbReference type="CDD" id="cd18186">
    <property type="entry name" value="BTB_POZ_ZBTB_KLHL-like"/>
    <property type="match status" value="1"/>
</dbReference>
<dbReference type="PROSITE" id="PS50097">
    <property type="entry name" value="BTB"/>
    <property type="match status" value="1"/>
</dbReference>
<dbReference type="InParanoid" id="A0A1Y2GF21"/>
<dbReference type="PANTHER" id="PTHR46231">
    <property type="entry name" value="ANKYRIN REPEAT AND BTB/POZ DOMAIN-CONTAINING PROTEIN 1"/>
    <property type="match status" value="1"/>
</dbReference>
<dbReference type="EMBL" id="MCFF01000035">
    <property type="protein sequence ID" value="ORZ09069.1"/>
    <property type="molecule type" value="Genomic_DNA"/>
</dbReference>
<dbReference type="SMART" id="SM00225">
    <property type="entry name" value="BTB"/>
    <property type="match status" value="1"/>
</dbReference>
<dbReference type="RefSeq" id="XP_021878696.1">
    <property type="nucleotide sequence ID" value="XM_022019534.1"/>
</dbReference>
<dbReference type="GO" id="GO:0000151">
    <property type="term" value="C:ubiquitin ligase complex"/>
    <property type="evidence" value="ECO:0007669"/>
    <property type="project" value="TreeGrafter"/>
</dbReference>
<accession>A0A1Y2GF21</accession>
<dbReference type="SUPFAM" id="SSF54695">
    <property type="entry name" value="POZ domain"/>
    <property type="match status" value="1"/>
</dbReference>
<evidence type="ECO:0000256" key="2">
    <source>
        <dbReference type="ARBA" id="ARBA00023043"/>
    </source>
</evidence>
<dbReference type="InterPro" id="IPR011333">
    <property type="entry name" value="SKP1/BTB/POZ_sf"/>
</dbReference>
<reference evidence="5 6" key="1">
    <citation type="submission" date="2016-07" db="EMBL/GenBank/DDBJ databases">
        <title>Pervasive Adenine N6-methylation of Active Genes in Fungi.</title>
        <authorList>
            <consortium name="DOE Joint Genome Institute"/>
            <person name="Mondo S.J."/>
            <person name="Dannebaum R.O."/>
            <person name="Kuo R.C."/>
            <person name="Labutti K."/>
            <person name="Haridas S."/>
            <person name="Kuo A."/>
            <person name="Salamov A."/>
            <person name="Ahrendt S.R."/>
            <person name="Lipzen A."/>
            <person name="Sullivan W."/>
            <person name="Andreopoulos W.B."/>
            <person name="Clum A."/>
            <person name="Lindquist E."/>
            <person name="Daum C."/>
            <person name="Ramamoorthy G.K."/>
            <person name="Gryganskyi A."/>
            <person name="Culley D."/>
            <person name="Magnuson J.K."/>
            <person name="James T.Y."/>
            <person name="O'Malley M.A."/>
            <person name="Stajich J.E."/>
            <person name="Spatafora J.W."/>
            <person name="Visel A."/>
            <person name="Grigoriev I.V."/>
        </authorList>
    </citation>
    <scope>NUCLEOTIDE SEQUENCE [LARGE SCALE GENOMIC DNA]</scope>
    <source>
        <strain evidence="5 6">NRRL 3116</strain>
    </source>
</reference>
<keyword evidence="1" id="KW-0677">Repeat</keyword>
<dbReference type="OrthoDB" id="194443at2759"/>
<feature type="domain" description="BTB" evidence="4">
    <location>
        <begin position="133"/>
        <end position="192"/>
    </location>
</feature>
<evidence type="ECO:0000256" key="1">
    <source>
        <dbReference type="ARBA" id="ARBA00022737"/>
    </source>
</evidence>
<name>A0A1Y2GF21_9FUNG</name>
<dbReference type="Proteomes" id="UP000193648">
    <property type="component" value="Unassembled WGS sequence"/>
</dbReference>
<comment type="caution">
    <text evidence="5">The sequence shown here is derived from an EMBL/GenBank/DDBJ whole genome shotgun (WGS) entry which is preliminary data.</text>
</comment>
<dbReference type="InterPro" id="IPR000210">
    <property type="entry name" value="BTB/POZ_dom"/>
</dbReference>
<evidence type="ECO:0000313" key="6">
    <source>
        <dbReference type="Proteomes" id="UP000193648"/>
    </source>
</evidence>